<dbReference type="Pfam" id="PF00082">
    <property type="entry name" value="Peptidase_S8"/>
    <property type="match status" value="1"/>
</dbReference>
<gene>
    <name evidence="8" type="ORF">QIS74_10109</name>
</gene>
<dbReference type="InterPro" id="IPR000209">
    <property type="entry name" value="Peptidase_S8/S53_dom"/>
</dbReference>
<proteinExistence type="inferred from homology"/>
<dbReference type="EMBL" id="JASAOK010000045">
    <property type="protein sequence ID" value="KAK6212155.1"/>
    <property type="molecule type" value="Genomic_DNA"/>
</dbReference>
<feature type="domain" description="Peptidase S8/S53" evidence="7">
    <location>
        <begin position="138"/>
        <end position="255"/>
    </location>
</feature>
<evidence type="ECO:0000256" key="4">
    <source>
        <dbReference type="ARBA" id="ARBA00022825"/>
    </source>
</evidence>
<evidence type="ECO:0000256" key="5">
    <source>
        <dbReference type="SAM" id="MobiDB-lite"/>
    </source>
</evidence>
<dbReference type="AlphaFoldDB" id="A0AAV9T3A3"/>
<dbReference type="PANTHER" id="PTHR43806">
    <property type="entry name" value="PEPTIDASE S8"/>
    <property type="match status" value="1"/>
</dbReference>
<feature type="compositionally biased region" description="Low complexity" evidence="5">
    <location>
        <begin position="210"/>
        <end position="222"/>
    </location>
</feature>
<reference evidence="8 9" key="1">
    <citation type="submission" date="2023-04" db="EMBL/GenBank/DDBJ databases">
        <title>Colletotrichum tabacum stain YC1 causing leaf anthracnose on Nicotiana tabacum(L.) cv.</title>
        <authorList>
            <person name="Ji Z."/>
            <person name="Wang M."/>
            <person name="Zhang J."/>
            <person name="Wang N."/>
            <person name="Zhou Z."/>
        </authorList>
    </citation>
    <scope>NUCLEOTIDE SEQUENCE [LARGE SCALE GENOMIC DNA]</scope>
    <source>
        <strain evidence="8 9">YC1</strain>
    </source>
</reference>
<evidence type="ECO:0000256" key="1">
    <source>
        <dbReference type="ARBA" id="ARBA00011073"/>
    </source>
</evidence>
<evidence type="ECO:0000256" key="3">
    <source>
        <dbReference type="ARBA" id="ARBA00022801"/>
    </source>
</evidence>
<keyword evidence="4" id="KW-0720">Serine protease</keyword>
<feature type="compositionally biased region" description="Polar residues" evidence="5">
    <location>
        <begin position="82"/>
        <end position="100"/>
    </location>
</feature>
<comment type="similarity">
    <text evidence="1">Belongs to the peptidase S8 family.</text>
</comment>
<keyword evidence="6" id="KW-0812">Transmembrane</keyword>
<feature type="transmembrane region" description="Helical" evidence="6">
    <location>
        <begin position="26"/>
        <end position="45"/>
    </location>
</feature>
<feature type="compositionally biased region" description="Polar residues" evidence="5">
    <location>
        <begin position="191"/>
        <end position="203"/>
    </location>
</feature>
<organism evidence="8 9">
    <name type="scientific">Colletotrichum tabaci</name>
    <dbReference type="NCBI Taxonomy" id="1209068"/>
    <lineage>
        <taxon>Eukaryota</taxon>
        <taxon>Fungi</taxon>
        <taxon>Dikarya</taxon>
        <taxon>Ascomycota</taxon>
        <taxon>Pezizomycotina</taxon>
        <taxon>Sordariomycetes</taxon>
        <taxon>Hypocreomycetidae</taxon>
        <taxon>Glomerellales</taxon>
        <taxon>Glomerellaceae</taxon>
        <taxon>Colletotrichum</taxon>
        <taxon>Colletotrichum destructivum species complex</taxon>
    </lineage>
</organism>
<dbReference type="InterPro" id="IPR036852">
    <property type="entry name" value="Peptidase_S8/S53_dom_sf"/>
</dbReference>
<comment type="caution">
    <text evidence="8">The sequence shown here is derived from an EMBL/GenBank/DDBJ whole genome shotgun (WGS) entry which is preliminary data.</text>
</comment>
<dbReference type="SUPFAM" id="SSF52743">
    <property type="entry name" value="Subtilisin-like"/>
    <property type="match status" value="2"/>
</dbReference>
<feature type="region of interest" description="Disordered" evidence="5">
    <location>
        <begin position="191"/>
        <end position="222"/>
    </location>
</feature>
<sequence length="339" mass="36072">MSAIVWLEAEDVARIPSQAQGIRTQLYVLGPIVYLIHFAFFIAAISSSQADAIAKLPGVGSVAPDVRLKEDQPQSLAPLPLTSRQAPTKGSHGPPQTTLQDPAVIRLQPGAAEELKVISQPPGSWRDELPGFGYASEAGKGVTIYVIDSGANSKHPGSRSDKVSDYPALFGKTTDIIVVGGVDNVGIRTKNSLGTGKELTTSAPGRGKCASGDSSGSQQGSGTSFAAAAVAGVIAVWLSQDEYRTRLQVSGKVATNVKAMVKSLSYPRIRRGPPVIWNGVDPRRFARPTKPQWSKKPQGFQRVYERDNVESGIYVATSNSASEGVTDNIEQWCLDKCIV</sequence>
<evidence type="ECO:0000313" key="8">
    <source>
        <dbReference type="EMBL" id="KAK6212155.1"/>
    </source>
</evidence>
<dbReference type="GO" id="GO:0004252">
    <property type="term" value="F:serine-type endopeptidase activity"/>
    <property type="evidence" value="ECO:0007669"/>
    <property type="project" value="InterPro"/>
</dbReference>
<evidence type="ECO:0000256" key="6">
    <source>
        <dbReference type="SAM" id="Phobius"/>
    </source>
</evidence>
<evidence type="ECO:0000259" key="7">
    <source>
        <dbReference type="Pfam" id="PF00082"/>
    </source>
</evidence>
<dbReference type="PANTHER" id="PTHR43806:SF11">
    <property type="entry name" value="CEREVISIN-RELATED"/>
    <property type="match status" value="1"/>
</dbReference>
<dbReference type="Gene3D" id="3.40.50.200">
    <property type="entry name" value="Peptidase S8/S53 domain"/>
    <property type="match status" value="1"/>
</dbReference>
<accession>A0AAV9T3A3</accession>
<dbReference type="GO" id="GO:0006508">
    <property type="term" value="P:proteolysis"/>
    <property type="evidence" value="ECO:0007669"/>
    <property type="project" value="UniProtKB-KW"/>
</dbReference>
<keyword evidence="2" id="KW-0645">Protease</keyword>
<name>A0AAV9T3A3_9PEZI</name>
<keyword evidence="3" id="KW-0378">Hydrolase</keyword>
<dbReference type="Proteomes" id="UP001327957">
    <property type="component" value="Unassembled WGS sequence"/>
</dbReference>
<feature type="region of interest" description="Disordered" evidence="5">
    <location>
        <begin position="73"/>
        <end position="100"/>
    </location>
</feature>
<evidence type="ECO:0000313" key="9">
    <source>
        <dbReference type="Proteomes" id="UP001327957"/>
    </source>
</evidence>
<evidence type="ECO:0000256" key="2">
    <source>
        <dbReference type="ARBA" id="ARBA00022670"/>
    </source>
</evidence>
<keyword evidence="6" id="KW-0472">Membrane</keyword>
<protein>
    <recommendedName>
        <fullName evidence="7">Peptidase S8/S53 domain-containing protein</fullName>
    </recommendedName>
</protein>
<dbReference type="InterPro" id="IPR050131">
    <property type="entry name" value="Peptidase_S8_subtilisin-like"/>
</dbReference>
<keyword evidence="9" id="KW-1185">Reference proteome</keyword>
<keyword evidence="6" id="KW-1133">Transmembrane helix</keyword>